<dbReference type="AlphaFoldDB" id="A0A1G9MZZ8"/>
<evidence type="ECO:0000313" key="2">
    <source>
        <dbReference type="EMBL" id="SDL79694.1"/>
    </source>
</evidence>
<dbReference type="InterPro" id="IPR025250">
    <property type="entry name" value="DUF4199"/>
</dbReference>
<feature type="transmembrane region" description="Helical" evidence="1">
    <location>
        <begin position="157"/>
        <end position="175"/>
    </location>
</feature>
<dbReference type="EMBL" id="FNHH01000002">
    <property type="protein sequence ID" value="SDL79694.1"/>
    <property type="molecule type" value="Genomic_DNA"/>
</dbReference>
<dbReference type="OrthoDB" id="660361at2"/>
<dbReference type="RefSeq" id="WP_090699033.1">
    <property type="nucleotide sequence ID" value="NZ_FNHH01000002.1"/>
</dbReference>
<feature type="transmembrane region" description="Helical" evidence="1">
    <location>
        <begin position="40"/>
        <end position="58"/>
    </location>
</feature>
<accession>A0A1G9MZZ8</accession>
<proteinExistence type="predicted"/>
<sequence length="188" mass="20906">MELSLQNLNKAASTNGIIIGILSTVIGIVTFYMFPSLLGSMSFGIGTLVVSLVIYIFFTIDLRKKIGGFWNFREALKGIFLMAFVAGLLYSVANFAFYKFVEPDAYDKISGYMESGMTKTLENMGMDQDQIDEAVSKQVEGIKAQYDPTPMQFFKNLGIAVIVQFVMSLIFAAIFKKEEPVFAATDEE</sequence>
<feature type="transmembrane region" description="Helical" evidence="1">
    <location>
        <begin position="12"/>
        <end position="34"/>
    </location>
</feature>
<dbReference type="Proteomes" id="UP000199226">
    <property type="component" value="Unassembled WGS sequence"/>
</dbReference>
<evidence type="ECO:0000313" key="3">
    <source>
        <dbReference type="Proteomes" id="UP000199226"/>
    </source>
</evidence>
<keyword evidence="1" id="KW-0812">Transmembrane</keyword>
<keyword evidence="1" id="KW-1133">Transmembrane helix</keyword>
<dbReference type="STRING" id="990371.SAMN05421813_102177"/>
<dbReference type="Pfam" id="PF13858">
    <property type="entry name" value="DUF4199"/>
    <property type="match status" value="1"/>
</dbReference>
<feature type="transmembrane region" description="Helical" evidence="1">
    <location>
        <begin position="79"/>
        <end position="98"/>
    </location>
</feature>
<gene>
    <name evidence="2" type="ORF">SAMN05421813_102177</name>
</gene>
<evidence type="ECO:0000256" key="1">
    <source>
        <dbReference type="SAM" id="Phobius"/>
    </source>
</evidence>
<protein>
    <recommendedName>
        <fullName evidence="4">DUF4199 domain-containing protein</fullName>
    </recommendedName>
</protein>
<keyword evidence="1" id="KW-0472">Membrane</keyword>
<reference evidence="3" key="1">
    <citation type="submission" date="2016-10" db="EMBL/GenBank/DDBJ databases">
        <authorList>
            <person name="Varghese N."/>
            <person name="Submissions S."/>
        </authorList>
    </citation>
    <scope>NUCLEOTIDE SEQUENCE [LARGE SCALE GENOMIC DNA]</scope>
    <source>
        <strain evidence="3">DSM 24536</strain>
    </source>
</reference>
<evidence type="ECO:0008006" key="4">
    <source>
        <dbReference type="Google" id="ProtNLM"/>
    </source>
</evidence>
<keyword evidence="3" id="KW-1185">Reference proteome</keyword>
<organism evidence="2 3">
    <name type="scientific">Daejeonella rubra</name>
    <dbReference type="NCBI Taxonomy" id="990371"/>
    <lineage>
        <taxon>Bacteria</taxon>
        <taxon>Pseudomonadati</taxon>
        <taxon>Bacteroidota</taxon>
        <taxon>Sphingobacteriia</taxon>
        <taxon>Sphingobacteriales</taxon>
        <taxon>Sphingobacteriaceae</taxon>
        <taxon>Daejeonella</taxon>
    </lineage>
</organism>
<name>A0A1G9MZZ8_9SPHI</name>